<reference evidence="3 4" key="1">
    <citation type="submission" date="2017-08" db="EMBL/GenBank/DDBJ databases">
        <title>Infants hospitalized years apart are colonized by the same room-sourced microbial strains.</title>
        <authorList>
            <person name="Brooks B."/>
            <person name="Olm M.R."/>
            <person name="Firek B.A."/>
            <person name="Baker R."/>
            <person name="Thomas B.C."/>
            <person name="Morowitz M.J."/>
            <person name="Banfield J.F."/>
        </authorList>
    </citation>
    <scope>NUCLEOTIDE SEQUENCE [LARGE SCALE GENOMIC DNA]</scope>
    <source>
        <strain evidence="3">S2_003_000_R2_14</strain>
    </source>
</reference>
<dbReference type="AlphaFoldDB" id="A0A2W5SW83"/>
<name>A0A2W5SW83_9BACT</name>
<evidence type="ECO:0000256" key="2">
    <source>
        <dbReference type="SAM" id="Phobius"/>
    </source>
</evidence>
<keyword evidence="2" id="KW-0472">Membrane</keyword>
<gene>
    <name evidence="3" type="ORF">DI536_31395</name>
</gene>
<organism evidence="3 4">
    <name type="scientific">Archangium gephyra</name>
    <dbReference type="NCBI Taxonomy" id="48"/>
    <lineage>
        <taxon>Bacteria</taxon>
        <taxon>Pseudomonadati</taxon>
        <taxon>Myxococcota</taxon>
        <taxon>Myxococcia</taxon>
        <taxon>Myxococcales</taxon>
        <taxon>Cystobacterineae</taxon>
        <taxon>Archangiaceae</taxon>
        <taxon>Archangium</taxon>
    </lineage>
</organism>
<comment type="caution">
    <text evidence="3">The sequence shown here is derived from an EMBL/GenBank/DDBJ whole genome shotgun (WGS) entry which is preliminary data.</text>
</comment>
<accession>A0A2W5SW83</accession>
<evidence type="ECO:0000313" key="3">
    <source>
        <dbReference type="EMBL" id="PZR05967.1"/>
    </source>
</evidence>
<evidence type="ECO:0000313" key="4">
    <source>
        <dbReference type="Proteomes" id="UP000249061"/>
    </source>
</evidence>
<dbReference type="Proteomes" id="UP000249061">
    <property type="component" value="Unassembled WGS sequence"/>
</dbReference>
<protein>
    <submittedName>
        <fullName evidence="3">Uncharacterized protein</fullName>
    </submittedName>
</protein>
<feature type="region of interest" description="Disordered" evidence="1">
    <location>
        <begin position="124"/>
        <end position="147"/>
    </location>
</feature>
<proteinExistence type="predicted"/>
<dbReference type="EMBL" id="QFQP01000041">
    <property type="protein sequence ID" value="PZR05967.1"/>
    <property type="molecule type" value="Genomic_DNA"/>
</dbReference>
<evidence type="ECO:0000256" key="1">
    <source>
        <dbReference type="SAM" id="MobiDB-lite"/>
    </source>
</evidence>
<feature type="transmembrane region" description="Helical" evidence="2">
    <location>
        <begin position="16"/>
        <end position="41"/>
    </location>
</feature>
<sequence>MQGKRVLSRATNSIRIYALWLFISGSILMAVPNLLMWGLWWEPTHEPWLRCLGVFMIPIGIIYWRAAQAQHLDFFKWTVQARLLAVVLFVFIVAMQWAPPVILAFAAGEALFAMWTWTDLRADNPKTAPSPEESLPARRHRDSPSEI</sequence>
<feature type="transmembrane region" description="Helical" evidence="2">
    <location>
        <begin position="47"/>
        <end position="67"/>
    </location>
</feature>
<keyword evidence="2" id="KW-1133">Transmembrane helix</keyword>
<keyword evidence="2" id="KW-0812">Transmembrane</keyword>